<comment type="cofactor">
    <cofactor evidence="2">
        <name>pyridoxal 5'-phosphate</name>
        <dbReference type="ChEBI" id="CHEBI:597326"/>
    </cofactor>
</comment>
<dbReference type="Proteomes" id="UP000642809">
    <property type="component" value="Unassembled WGS sequence"/>
</dbReference>
<dbReference type="PRINTS" id="PR00753">
    <property type="entry name" value="ACCSYNTHASE"/>
</dbReference>
<keyword evidence="2" id="KW-0808">Transferase</keyword>
<evidence type="ECO:0000259" key="3">
    <source>
        <dbReference type="Pfam" id="PF00155"/>
    </source>
</evidence>
<evidence type="ECO:0000313" key="4">
    <source>
        <dbReference type="EMBL" id="GHB33271.1"/>
    </source>
</evidence>
<sequence>MKQANNLSKRGIKAAANAMRVDLDLYYQVLENPYHPEKNPTGAIPMNMAENHLGWELLHEKIQHICRQQTLTDWTSSYGDPAGVLSFREAVCGYFERFLKVKPLDPANLACSAGATAVIEMSSFLLANPGDTAVIPAPSYPVYTADLQVFSGVERYDLQVEMGKAISLVKLDEAKSSIKASGSECKLLILTQPDNPTGKIYTLQELNQLADWCISNEVHMIVNEIYGMSLIDTQHPTITKDYPTDDCFHSFLQVIEERKSPFLHFWYSFSKDLGISGFRVGAMYSHNQELIKGYRNVGLSHAISNYTQWLMQEVLTDTAFMDRFITHSQAALTENYAAIIHTLKSLKIPYTPSYGSLFVWANLSEFLQEHSAAGEEKLWLDIFHETGILLTPTNGFGHSEKGWYRMVISSQPLEGIQEAMRRLSSFVSYRRA</sequence>
<dbReference type="AlphaFoldDB" id="A0A8J3G550"/>
<dbReference type="PANTHER" id="PTHR43795:SF39">
    <property type="entry name" value="AMINOTRANSFERASE CLASS I_CLASSII DOMAIN-CONTAINING PROTEIN"/>
    <property type="match status" value="1"/>
</dbReference>
<comment type="similarity">
    <text evidence="2">Belongs to the class-I pyridoxal-phosphate-dependent aminotransferase family.</text>
</comment>
<dbReference type="GO" id="GO:0006520">
    <property type="term" value="P:amino acid metabolic process"/>
    <property type="evidence" value="ECO:0007669"/>
    <property type="project" value="TreeGrafter"/>
</dbReference>
<feature type="domain" description="Aminotransferase class I/classII large" evidence="3">
    <location>
        <begin position="58"/>
        <end position="423"/>
    </location>
</feature>
<name>A0A8J3G550_9BACT</name>
<dbReference type="Gene3D" id="3.90.1150.10">
    <property type="entry name" value="Aspartate Aminotransferase, domain 1"/>
    <property type="match status" value="1"/>
</dbReference>
<evidence type="ECO:0000313" key="5">
    <source>
        <dbReference type="Proteomes" id="UP000642809"/>
    </source>
</evidence>
<keyword evidence="1" id="KW-0663">Pyridoxal phosphate</keyword>
<dbReference type="InterPro" id="IPR015424">
    <property type="entry name" value="PyrdxlP-dep_Trfase"/>
</dbReference>
<keyword evidence="2 4" id="KW-0032">Aminotransferase</keyword>
<organism evidence="4 5">
    <name type="scientific">Mongoliitalea lutea</name>
    <dbReference type="NCBI Taxonomy" id="849756"/>
    <lineage>
        <taxon>Bacteria</taxon>
        <taxon>Pseudomonadati</taxon>
        <taxon>Bacteroidota</taxon>
        <taxon>Cytophagia</taxon>
        <taxon>Cytophagales</taxon>
        <taxon>Cyclobacteriaceae</taxon>
        <taxon>Mongoliitalea</taxon>
    </lineage>
</organism>
<proteinExistence type="inferred from homology"/>
<dbReference type="PROSITE" id="PS00105">
    <property type="entry name" value="AA_TRANSFER_CLASS_1"/>
    <property type="match status" value="1"/>
</dbReference>
<evidence type="ECO:0000256" key="1">
    <source>
        <dbReference type="ARBA" id="ARBA00022898"/>
    </source>
</evidence>
<dbReference type="GO" id="GO:0030170">
    <property type="term" value="F:pyridoxal phosphate binding"/>
    <property type="evidence" value="ECO:0007669"/>
    <property type="project" value="InterPro"/>
</dbReference>
<dbReference type="CDD" id="cd00609">
    <property type="entry name" value="AAT_like"/>
    <property type="match status" value="1"/>
</dbReference>
<reference evidence="4" key="2">
    <citation type="submission" date="2020-09" db="EMBL/GenBank/DDBJ databases">
        <authorList>
            <person name="Sun Q."/>
            <person name="Kim S."/>
        </authorList>
    </citation>
    <scope>NUCLEOTIDE SEQUENCE</scope>
    <source>
        <strain evidence="4">KCTC 23224</strain>
    </source>
</reference>
<dbReference type="InterPro" id="IPR004839">
    <property type="entry name" value="Aminotransferase_I/II_large"/>
</dbReference>
<dbReference type="RefSeq" id="WP_189579653.1">
    <property type="nucleotide sequence ID" value="NZ_BMYF01000006.1"/>
</dbReference>
<dbReference type="InterPro" id="IPR015422">
    <property type="entry name" value="PyrdxlP-dep_Trfase_small"/>
</dbReference>
<dbReference type="GO" id="GO:0008483">
    <property type="term" value="F:transaminase activity"/>
    <property type="evidence" value="ECO:0007669"/>
    <property type="project" value="UniProtKB-KW"/>
</dbReference>
<reference evidence="4" key="1">
    <citation type="journal article" date="2014" name="Int. J. Syst. Evol. Microbiol.">
        <title>Complete genome sequence of Corynebacterium casei LMG S-19264T (=DSM 44701T), isolated from a smear-ripened cheese.</title>
        <authorList>
            <consortium name="US DOE Joint Genome Institute (JGI-PGF)"/>
            <person name="Walter F."/>
            <person name="Albersmeier A."/>
            <person name="Kalinowski J."/>
            <person name="Ruckert C."/>
        </authorList>
    </citation>
    <scope>NUCLEOTIDE SEQUENCE</scope>
    <source>
        <strain evidence="4">KCTC 23224</strain>
    </source>
</reference>
<dbReference type="EC" id="2.6.1.-" evidence="2"/>
<accession>A0A8J3G550</accession>
<dbReference type="InterPro" id="IPR050478">
    <property type="entry name" value="Ethylene_sulfur-biosynth"/>
</dbReference>
<dbReference type="PANTHER" id="PTHR43795">
    <property type="entry name" value="BIFUNCTIONAL ASPARTATE AMINOTRANSFERASE AND GLUTAMATE/ASPARTATE-PREPHENATE AMINOTRANSFERASE-RELATED"/>
    <property type="match status" value="1"/>
</dbReference>
<dbReference type="SUPFAM" id="SSF53383">
    <property type="entry name" value="PLP-dependent transferases"/>
    <property type="match status" value="1"/>
</dbReference>
<evidence type="ECO:0000256" key="2">
    <source>
        <dbReference type="RuleBase" id="RU000481"/>
    </source>
</evidence>
<comment type="caution">
    <text evidence="4">The sequence shown here is derived from an EMBL/GenBank/DDBJ whole genome shotgun (WGS) entry which is preliminary data.</text>
</comment>
<protein>
    <recommendedName>
        <fullName evidence="2">Aminotransferase</fullName>
        <ecNumber evidence="2">2.6.1.-</ecNumber>
    </recommendedName>
</protein>
<dbReference type="InterPro" id="IPR015421">
    <property type="entry name" value="PyrdxlP-dep_Trfase_major"/>
</dbReference>
<dbReference type="Pfam" id="PF00155">
    <property type="entry name" value="Aminotran_1_2"/>
    <property type="match status" value="1"/>
</dbReference>
<keyword evidence="5" id="KW-1185">Reference proteome</keyword>
<gene>
    <name evidence="4" type="primary">dapL</name>
    <name evidence="4" type="ORF">GCM10008106_12770</name>
</gene>
<dbReference type="Gene3D" id="3.40.640.10">
    <property type="entry name" value="Type I PLP-dependent aspartate aminotransferase-like (Major domain)"/>
    <property type="match status" value="1"/>
</dbReference>
<dbReference type="EMBL" id="BMYF01000006">
    <property type="protein sequence ID" value="GHB33271.1"/>
    <property type="molecule type" value="Genomic_DNA"/>
</dbReference>
<dbReference type="InterPro" id="IPR004838">
    <property type="entry name" value="NHTrfase_class1_PyrdxlP-BS"/>
</dbReference>